<reference evidence="1" key="1">
    <citation type="submission" date="2022-07" db="EMBL/GenBank/DDBJ databases">
        <title>FELIX.</title>
        <authorList>
            <person name="Wan K.H."/>
            <person name="Park S."/>
            <person name="Lawrence Q."/>
            <person name="Eichenberger J.P."/>
            <person name="Booth B.W."/>
            <person name="Piaggio A.J."/>
            <person name="Chandler J.C."/>
            <person name="Franklin A.B."/>
            <person name="Celniker S.E."/>
        </authorList>
    </citation>
    <scope>NUCLEOTIDE SEQUENCE</scope>
    <source>
        <strain evidence="1">QA-1986 374</strain>
    </source>
</reference>
<gene>
    <name evidence="1" type="ORF">NP439_10265</name>
</gene>
<organism evidence="1 2">
    <name type="scientific">Oceanobacillus jeddahense</name>
    <dbReference type="NCBI Taxonomy" id="1462527"/>
    <lineage>
        <taxon>Bacteria</taxon>
        <taxon>Bacillati</taxon>
        <taxon>Bacillota</taxon>
        <taxon>Bacilli</taxon>
        <taxon>Bacillales</taxon>
        <taxon>Bacillaceae</taxon>
        <taxon>Oceanobacillus</taxon>
    </lineage>
</organism>
<dbReference type="EMBL" id="CP101914">
    <property type="protein sequence ID" value="UUI04988.1"/>
    <property type="molecule type" value="Genomic_DNA"/>
</dbReference>
<evidence type="ECO:0008006" key="3">
    <source>
        <dbReference type="Google" id="ProtNLM"/>
    </source>
</evidence>
<keyword evidence="2" id="KW-1185">Reference proteome</keyword>
<evidence type="ECO:0000313" key="1">
    <source>
        <dbReference type="EMBL" id="UUI04988.1"/>
    </source>
</evidence>
<dbReference type="RefSeq" id="WP_256709895.1">
    <property type="nucleotide sequence ID" value="NZ_CP101914.1"/>
</dbReference>
<name>A0ABY5K0R9_9BACI</name>
<accession>A0ABY5K0R9</accession>
<proteinExistence type="predicted"/>
<sequence>MKEFIGTCIKCNKEIYCKDGFLDGVNEQGRLYCFPCSEEHQREAENKIK</sequence>
<dbReference type="Proteomes" id="UP001059773">
    <property type="component" value="Chromosome"/>
</dbReference>
<protein>
    <recommendedName>
        <fullName evidence="3">GapA-binding peptide SR1P</fullName>
    </recommendedName>
</protein>
<evidence type="ECO:0000313" key="2">
    <source>
        <dbReference type="Proteomes" id="UP001059773"/>
    </source>
</evidence>